<dbReference type="GO" id="GO:0000049">
    <property type="term" value="F:tRNA binding"/>
    <property type="evidence" value="ECO:0007669"/>
    <property type="project" value="UniProtKB-UniRule"/>
</dbReference>
<dbReference type="KEGG" id="ccha:ELD05_07535"/>
<name>A0A3T0D9D5_9FIRM</name>
<comment type="similarity">
    <text evidence="13 19">Belongs to the ThiI family.</text>
</comment>
<dbReference type="Proteomes" id="UP000282930">
    <property type="component" value="Chromosome"/>
</dbReference>
<feature type="binding site" evidence="19">
    <location>
        <position position="289"/>
    </location>
    <ligand>
        <name>ATP</name>
        <dbReference type="ChEBI" id="CHEBI:30616"/>
    </ligand>
</feature>
<dbReference type="EC" id="2.8.1.4" evidence="14 19"/>
<dbReference type="InterPro" id="IPR054173">
    <property type="entry name" value="ThiI_fer"/>
</dbReference>
<dbReference type="InterPro" id="IPR003720">
    <property type="entry name" value="tRNA_STrfase"/>
</dbReference>
<feature type="binding site" evidence="19">
    <location>
        <begin position="185"/>
        <end position="186"/>
    </location>
    <ligand>
        <name>ATP</name>
        <dbReference type="ChEBI" id="CHEBI:30616"/>
    </ligand>
</feature>
<dbReference type="InterPro" id="IPR020536">
    <property type="entry name" value="ThiI_AANH"/>
</dbReference>
<dbReference type="HAMAP" id="MF_00021">
    <property type="entry name" value="ThiI"/>
    <property type="match status" value="1"/>
</dbReference>
<comment type="subcellular location">
    <subcellularLocation>
        <location evidence="1 19">Cytoplasm</location>
    </subcellularLocation>
</comment>
<dbReference type="RefSeq" id="WP_127352943.1">
    <property type="nucleotide sequence ID" value="NZ_CP034791.1"/>
</dbReference>
<keyword evidence="5 19" id="KW-0808">Transferase</keyword>
<dbReference type="Pfam" id="PF02568">
    <property type="entry name" value="ThiI"/>
    <property type="match status" value="1"/>
</dbReference>
<evidence type="ECO:0000256" key="9">
    <source>
        <dbReference type="ARBA" id="ARBA00022977"/>
    </source>
</evidence>
<dbReference type="SMART" id="SM00981">
    <property type="entry name" value="THUMP"/>
    <property type="match status" value="1"/>
</dbReference>
<keyword evidence="3 19" id="KW-0963">Cytoplasm</keyword>
<dbReference type="InterPro" id="IPR004114">
    <property type="entry name" value="THUMP_dom"/>
</dbReference>
<dbReference type="PROSITE" id="PS51165">
    <property type="entry name" value="THUMP"/>
    <property type="match status" value="1"/>
</dbReference>
<evidence type="ECO:0000256" key="3">
    <source>
        <dbReference type="ARBA" id="ARBA00022490"/>
    </source>
</evidence>
<evidence type="ECO:0000256" key="12">
    <source>
        <dbReference type="ARBA" id="ARBA00058382"/>
    </source>
</evidence>
<dbReference type="CDD" id="cd01712">
    <property type="entry name" value="PPase_ThiI"/>
    <property type="match status" value="1"/>
</dbReference>
<dbReference type="GO" id="GO:0002937">
    <property type="term" value="P:tRNA 4-thiouridine biosynthesis"/>
    <property type="evidence" value="ECO:0007669"/>
    <property type="project" value="TreeGrafter"/>
</dbReference>
<evidence type="ECO:0000313" key="21">
    <source>
        <dbReference type="EMBL" id="AZT91654.1"/>
    </source>
</evidence>
<evidence type="ECO:0000256" key="17">
    <source>
        <dbReference type="ARBA" id="ARBA00077849"/>
    </source>
</evidence>
<comment type="catalytic activity">
    <reaction evidence="11 19">
        <text>[ThiS sulfur-carrier protein]-C-terminal Gly-Gly-AMP + S-sulfanyl-L-cysteinyl-[cysteine desulfurase] + AH2 = [ThiS sulfur-carrier protein]-C-terminal-Gly-aminoethanethioate + L-cysteinyl-[cysteine desulfurase] + A + AMP + 2 H(+)</text>
        <dbReference type="Rhea" id="RHEA:43340"/>
        <dbReference type="Rhea" id="RHEA-COMP:12157"/>
        <dbReference type="Rhea" id="RHEA-COMP:12158"/>
        <dbReference type="Rhea" id="RHEA-COMP:12910"/>
        <dbReference type="Rhea" id="RHEA-COMP:19908"/>
        <dbReference type="ChEBI" id="CHEBI:13193"/>
        <dbReference type="ChEBI" id="CHEBI:15378"/>
        <dbReference type="ChEBI" id="CHEBI:17499"/>
        <dbReference type="ChEBI" id="CHEBI:29950"/>
        <dbReference type="ChEBI" id="CHEBI:61963"/>
        <dbReference type="ChEBI" id="CHEBI:90618"/>
        <dbReference type="ChEBI" id="CHEBI:232372"/>
        <dbReference type="ChEBI" id="CHEBI:456215"/>
    </reaction>
</comment>
<evidence type="ECO:0000256" key="4">
    <source>
        <dbReference type="ARBA" id="ARBA00022555"/>
    </source>
</evidence>
<evidence type="ECO:0000256" key="6">
    <source>
        <dbReference type="ARBA" id="ARBA00022741"/>
    </source>
</evidence>
<dbReference type="InterPro" id="IPR049961">
    <property type="entry name" value="ThiI_N"/>
</dbReference>
<dbReference type="GO" id="GO:0004810">
    <property type="term" value="F:CCA tRNA nucleotidyltransferase activity"/>
    <property type="evidence" value="ECO:0007669"/>
    <property type="project" value="InterPro"/>
</dbReference>
<reference evidence="21 22" key="1">
    <citation type="submission" date="2018-12" db="EMBL/GenBank/DDBJ databases">
        <title>Genome sequence from the cellulolytic species, Caldicellulosiruptor changbaiensis.</title>
        <authorList>
            <person name="Blumer-Schuette S.E."/>
            <person name="Mendoza C."/>
        </authorList>
    </citation>
    <scope>NUCLEOTIDE SEQUENCE [LARGE SCALE GENOMIC DNA]</scope>
    <source>
        <strain evidence="21 22">CBS-Z</strain>
    </source>
</reference>
<dbReference type="FunFam" id="3.40.50.620:FF:000053">
    <property type="entry name" value="Probable tRNA sulfurtransferase"/>
    <property type="match status" value="1"/>
</dbReference>
<keyword evidence="4 19" id="KW-0820">tRNA-binding</keyword>
<dbReference type="EMBL" id="CP034791">
    <property type="protein sequence ID" value="AZT91654.1"/>
    <property type="molecule type" value="Genomic_DNA"/>
</dbReference>
<accession>A0A3T0D9D5</accession>
<feature type="binding site" evidence="19">
    <location>
        <begin position="210"/>
        <end position="211"/>
    </location>
    <ligand>
        <name>ATP</name>
        <dbReference type="ChEBI" id="CHEBI:30616"/>
    </ligand>
</feature>
<dbReference type="GO" id="GO:0140741">
    <property type="term" value="F:tRNA-uracil-4 sulfurtransferase activity"/>
    <property type="evidence" value="ECO:0007669"/>
    <property type="project" value="UniProtKB-EC"/>
</dbReference>
<protein>
    <recommendedName>
        <fullName evidence="15 19">Probable tRNA sulfurtransferase</fullName>
        <ecNumber evidence="14 19">2.8.1.4</ecNumber>
    </recommendedName>
    <alternativeName>
        <fullName evidence="16 19">Sulfur carrier protein ThiS sulfurtransferase</fullName>
    </alternativeName>
    <alternativeName>
        <fullName evidence="17 19">Thiamine biosynthesis protein ThiI</fullName>
    </alternativeName>
    <alternativeName>
        <fullName evidence="18 19">tRNA 4-thiouridine synthase</fullName>
    </alternativeName>
</protein>
<feature type="binding site" evidence="19">
    <location>
        <position position="267"/>
    </location>
    <ligand>
        <name>ATP</name>
        <dbReference type="ChEBI" id="CHEBI:30616"/>
    </ligand>
</feature>
<dbReference type="SUPFAM" id="SSF143437">
    <property type="entry name" value="THUMP domain-like"/>
    <property type="match status" value="1"/>
</dbReference>
<dbReference type="CDD" id="cd11716">
    <property type="entry name" value="THUMP_ThiI"/>
    <property type="match status" value="1"/>
</dbReference>
<dbReference type="Pfam" id="PF22025">
    <property type="entry name" value="ThiI_fer"/>
    <property type="match status" value="1"/>
</dbReference>
<dbReference type="Gene3D" id="3.40.50.620">
    <property type="entry name" value="HUPs"/>
    <property type="match status" value="1"/>
</dbReference>
<dbReference type="InterPro" id="IPR049962">
    <property type="entry name" value="THUMP_ThiI"/>
</dbReference>
<dbReference type="Gene3D" id="3.30.2130.30">
    <property type="match status" value="1"/>
</dbReference>
<evidence type="ECO:0000259" key="20">
    <source>
        <dbReference type="PROSITE" id="PS51165"/>
    </source>
</evidence>
<feature type="domain" description="THUMP" evidence="20">
    <location>
        <begin position="59"/>
        <end position="168"/>
    </location>
</feature>
<dbReference type="PANTHER" id="PTHR43209">
    <property type="entry name" value="TRNA SULFURTRANSFERASE"/>
    <property type="match status" value="1"/>
</dbReference>
<dbReference type="GO" id="GO:0005524">
    <property type="term" value="F:ATP binding"/>
    <property type="evidence" value="ECO:0007669"/>
    <property type="project" value="UniProtKB-UniRule"/>
</dbReference>
<evidence type="ECO:0000256" key="11">
    <source>
        <dbReference type="ARBA" id="ARBA00052330"/>
    </source>
</evidence>
<dbReference type="GO" id="GO:0009229">
    <property type="term" value="P:thiamine diphosphate biosynthetic process"/>
    <property type="evidence" value="ECO:0007669"/>
    <property type="project" value="UniProtKB-UniRule"/>
</dbReference>
<evidence type="ECO:0000256" key="13">
    <source>
        <dbReference type="ARBA" id="ARBA00061472"/>
    </source>
</evidence>
<dbReference type="GO" id="GO:0052837">
    <property type="term" value="P:thiazole biosynthetic process"/>
    <property type="evidence" value="ECO:0007669"/>
    <property type="project" value="TreeGrafter"/>
</dbReference>
<dbReference type="AlphaFoldDB" id="A0A3T0D9D5"/>
<dbReference type="GO" id="GO:0005829">
    <property type="term" value="C:cytosol"/>
    <property type="evidence" value="ECO:0007669"/>
    <property type="project" value="TreeGrafter"/>
</dbReference>
<dbReference type="SUPFAM" id="SSF52402">
    <property type="entry name" value="Adenine nucleotide alpha hydrolases-like"/>
    <property type="match status" value="1"/>
</dbReference>
<evidence type="ECO:0000256" key="5">
    <source>
        <dbReference type="ARBA" id="ARBA00022679"/>
    </source>
</evidence>
<dbReference type="GO" id="GO:0009228">
    <property type="term" value="P:thiamine biosynthetic process"/>
    <property type="evidence" value="ECO:0007669"/>
    <property type="project" value="UniProtKB-KW"/>
</dbReference>
<organism evidence="21 22">
    <name type="scientific">Caldicellulosiruptor changbaiensis</name>
    <dbReference type="NCBI Taxonomy" id="1222016"/>
    <lineage>
        <taxon>Bacteria</taxon>
        <taxon>Bacillati</taxon>
        <taxon>Bacillota</taxon>
        <taxon>Bacillota incertae sedis</taxon>
        <taxon>Caldicellulosiruptorales</taxon>
        <taxon>Caldicellulosiruptoraceae</taxon>
        <taxon>Caldicellulosiruptor</taxon>
    </lineage>
</organism>
<evidence type="ECO:0000256" key="7">
    <source>
        <dbReference type="ARBA" id="ARBA00022840"/>
    </source>
</evidence>
<evidence type="ECO:0000256" key="1">
    <source>
        <dbReference type="ARBA" id="ARBA00004496"/>
    </source>
</evidence>
<keyword evidence="9 19" id="KW-0784">Thiamine biosynthesis</keyword>
<keyword evidence="8 19" id="KW-0694">RNA-binding</keyword>
<dbReference type="InterPro" id="IPR014729">
    <property type="entry name" value="Rossmann-like_a/b/a_fold"/>
</dbReference>
<evidence type="ECO:0000256" key="8">
    <source>
        <dbReference type="ARBA" id="ARBA00022884"/>
    </source>
</evidence>
<feature type="binding site" evidence="19">
    <location>
        <position position="298"/>
    </location>
    <ligand>
        <name>ATP</name>
        <dbReference type="ChEBI" id="CHEBI:30616"/>
    </ligand>
</feature>
<keyword evidence="22" id="KW-1185">Reference proteome</keyword>
<evidence type="ECO:0000256" key="19">
    <source>
        <dbReference type="HAMAP-Rule" id="MF_00021"/>
    </source>
</evidence>
<dbReference type="PANTHER" id="PTHR43209:SF1">
    <property type="entry name" value="TRNA SULFURTRANSFERASE"/>
    <property type="match status" value="1"/>
</dbReference>
<dbReference type="UniPathway" id="UPA00060"/>
<dbReference type="Pfam" id="PF02926">
    <property type="entry name" value="THUMP"/>
    <property type="match status" value="1"/>
</dbReference>
<evidence type="ECO:0000256" key="15">
    <source>
        <dbReference type="ARBA" id="ARBA00071867"/>
    </source>
</evidence>
<keyword evidence="6 19" id="KW-0547">Nucleotide-binding</keyword>
<evidence type="ECO:0000256" key="16">
    <source>
        <dbReference type="ARBA" id="ARBA00075337"/>
    </source>
</evidence>
<sequence length="392" mass="44361">MKAILIRYGELALKGLNRPLFEDRLVRNIKRKLKNLENISITKEQGRIFIENLSENDFYFAIERLRKVYGLVGFTICEVAEKQVEAIKSAALNVALNEIQKGKKTFKVETKRADKTFELRSPELSRLIGAHILKNLADKYGLKVDVHNPDFEVNIEIRDKAYVYSSEEKGIGGMPLGTGGKAHLLLSGGIDSPVAGFMIAKRGVEIEAVHFYSFPYTGEKAKEKVIDLCRVLAQYTDRLKLYIVPFTEIQTTIYEKCNERYLTIIMRRFMMKIAERIAKENGGLALVTGESIGQVASQTMESIICTNAAVSMPVLRPLIGMDKEEIIRIAKNIGTYDISILPYEDCCTVFVPKHPKTKPKLEEVIKEEEKLDVSSLIESAISNTEWMVIEDR</sequence>
<evidence type="ECO:0000256" key="18">
    <source>
        <dbReference type="ARBA" id="ARBA00080570"/>
    </source>
</evidence>
<keyword evidence="7 19" id="KW-0067">ATP-binding</keyword>
<dbReference type="NCBIfam" id="TIGR00342">
    <property type="entry name" value="tRNA uracil 4-sulfurtransferase ThiI"/>
    <property type="match status" value="1"/>
</dbReference>
<comment type="pathway">
    <text evidence="2 19">Cofactor biosynthesis; thiamine diphosphate biosynthesis.</text>
</comment>
<comment type="function">
    <text evidence="12 19">Catalyzes the ATP-dependent transfer of a sulfur to tRNA to produce 4-thiouridine in position 8 of tRNAs, which functions as a near-UV photosensor. Also catalyzes the transfer of sulfur to the sulfur carrier protein ThiS, forming ThiS-thiocarboxylate. This is a step in the synthesis of thiazole, in the thiamine biosynthesis pathway. The sulfur is donated as persulfide by IscS.</text>
</comment>
<dbReference type="InterPro" id="IPR050102">
    <property type="entry name" value="tRNA_sulfurtransferase_ThiI"/>
</dbReference>
<evidence type="ECO:0000256" key="14">
    <source>
        <dbReference type="ARBA" id="ARBA00066827"/>
    </source>
</evidence>
<comment type="catalytic activity">
    <reaction evidence="10 19">
        <text>[ThiI sulfur-carrier protein]-S-sulfanyl-L-cysteine + a uridine in tRNA + 2 reduced [2Fe-2S]-[ferredoxin] + ATP + H(+) = [ThiI sulfur-carrier protein]-L-cysteine + a 4-thiouridine in tRNA + 2 oxidized [2Fe-2S]-[ferredoxin] + AMP + diphosphate</text>
        <dbReference type="Rhea" id="RHEA:24176"/>
        <dbReference type="Rhea" id="RHEA-COMP:10000"/>
        <dbReference type="Rhea" id="RHEA-COMP:10001"/>
        <dbReference type="Rhea" id="RHEA-COMP:13337"/>
        <dbReference type="Rhea" id="RHEA-COMP:13338"/>
        <dbReference type="Rhea" id="RHEA-COMP:13339"/>
        <dbReference type="Rhea" id="RHEA-COMP:13340"/>
        <dbReference type="ChEBI" id="CHEBI:15378"/>
        <dbReference type="ChEBI" id="CHEBI:29950"/>
        <dbReference type="ChEBI" id="CHEBI:30616"/>
        <dbReference type="ChEBI" id="CHEBI:33019"/>
        <dbReference type="ChEBI" id="CHEBI:33737"/>
        <dbReference type="ChEBI" id="CHEBI:33738"/>
        <dbReference type="ChEBI" id="CHEBI:61963"/>
        <dbReference type="ChEBI" id="CHEBI:65315"/>
        <dbReference type="ChEBI" id="CHEBI:136798"/>
        <dbReference type="ChEBI" id="CHEBI:456215"/>
        <dbReference type="EC" id="2.8.1.4"/>
    </reaction>
</comment>
<evidence type="ECO:0000256" key="2">
    <source>
        <dbReference type="ARBA" id="ARBA00004948"/>
    </source>
</evidence>
<evidence type="ECO:0000256" key="10">
    <source>
        <dbReference type="ARBA" id="ARBA00050570"/>
    </source>
</evidence>
<proteinExistence type="inferred from homology"/>
<evidence type="ECO:0000313" key="22">
    <source>
        <dbReference type="Proteomes" id="UP000282930"/>
    </source>
</evidence>
<gene>
    <name evidence="19 21" type="primary">thiI</name>
    <name evidence="21" type="ORF">ELD05_07535</name>
</gene>